<protein>
    <submittedName>
        <fullName evidence="3">Uncharacterized protein</fullName>
    </submittedName>
</protein>
<keyword evidence="2" id="KW-1133">Transmembrane helix</keyword>
<reference evidence="3 4" key="1">
    <citation type="journal article" date="2013" name="Curr. Biol.">
        <title>The Genome of the Foraminiferan Reticulomyxa filosa.</title>
        <authorList>
            <person name="Glockner G."/>
            <person name="Hulsmann N."/>
            <person name="Schleicher M."/>
            <person name="Noegel A.A."/>
            <person name="Eichinger L."/>
            <person name="Gallinger C."/>
            <person name="Pawlowski J."/>
            <person name="Sierra R."/>
            <person name="Euteneuer U."/>
            <person name="Pillet L."/>
            <person name="Moustafa A."/>
            <person name="Platzer M."/>
            <person name="Groth M."/>
            <person name="Szafranski K."/>
            <person name="Schliwa M."/>
        </authorList>
    </citation>
    <scope>NUCLEOTIDE SEQUENCE [LARGE SCALE GENOMIC DNA]</scope>
</reference>
<sequence length="509" mass="57725">LWDEYQSQLFALSAEEHDWQQVRSHGTCKNVVSDIFHDSSKGNTWLVIGCSDTASLNVYEIVAWKSGQQTASQDGAGVLHNAIAVQLIRRGTLRIPFLCAKQLMELAPNKKETIITKLFIFFITKKKNKFIICCKKKKNIYIYTFYVSSVQIMTGRKQKYVVVGTNKGRIYDYPLGDTQDITPPENVECYINPYNKSAGIAHMHRTASGQEVVYVTAFGWQRMPAPGFEENDRSSSRERDESQFCSFENNIVLSVSSVVIDMTSQRHFLYIGTSTGELFIYDLKQRLKRNQRCRPVDHFSVGNDVSSLTLFATSSGHLFVGTNSGLYVYNQSQVNGAYERLELSFVKYYDSDFERHTRSKTQENAAETLRRVDATPLLSVFQILHWKAVIAYGGGGCCQQKLESFFFFFCIYRALGIAIIFFIFIKGKRTSDGNASPLTVFGKMFGQGTVLRRNQAGARGRLSHKSRGMNVKERWEMRYPGISAPQQMQTNKQPEKAKSARQGLPSDSD</sequence>
<name>X6LKG3_RETFI</name>
<dbReference type="Gene3D" id="2.130.10.10">
    <property type="entry name" value="YVTN repeat-like/Quinoprotein amine dehydrogenase"/>
    <property type="match status" value="1"/>
</dbReference>
<feature type="non-terminal residue" evidence="3">
    <location>
        <position position="1"/>
    </location>
</feature>
<organism evidence="3 4">
    <name type="scientific">Reticulomyxa filosa</name>
    <dbReference type="NCBI Taxonomy" id="46433"/>
    <lineage>
        <taxon>Eukaryota</taxon>
        <taxon>Sar</taxon>
        <taxon>Rhizaria</taxon>
        <taxon>Retaria</taxon>
        <taxon>Foraminifera</taxon>
        <taxon>Monothalamids</taxon>
        <taxon>Reticulomyxidae</taxon>
        <taxon>Reticulomyxa</taxon>
    </lineage>
</organism>
<feature type="region of interest" description="Disordered" evidence="1">
    <location>
        <begin position="481"/>
        <end position="509"/>
    </location>
</feature>
<proteinExistence type="predicted"/>
<accession>X6LKG3</accession>
<dbReference type="AlphaFoldDB" id="X6LKG3"/>
<gene>
    <name evidence="3" type="ORF">RFI_35588</name>
</gene>
<keyword evidence="2" id="KW-0812">Transmembrane</keyword>
<evidence type="ECO:0000313" key="3">
    <source>
        <dbReference type="EMBL" id="ETO01851.1"/>
    </source>
</evidence>
<keyword evidence="4" id="KW-1185">Reference proteome</keyword>
<feature type="transmembrane region" description="Helical" evidence="2">
    <location>
        <begin position="405"/>
        <end position="425"/>
    </location>
</feature>
<evidence type="ECO:0000256" key="2">
    <source>
        <dbReference type="SAM" id="Phobius"/>
    </source>
</evidence>
<dbReference type="InterPro" id="IPR015943">
    <property type="entry name" value="WD40/YVTN_repeat-like_dom_sf"/>
</dbReference>
<evidence type="ECO:0000313" key="4">
    <source>
        <dbReference type="Proteomes" id="UP000023152"/>
    </source>
</evidence>
<evidence type="ECO:0000256" key="1">
    <source>
        <dbReference type="SAM" id="MobiDB-lite"/>
    </source>
</evidence>
<dbReference type="Proteomes" id="UP000023152">
    <property type="component" value="Unassembled WGS sequence"/>
</dbReference>
<dbReference type="InterPro" id="IPR011047">
    <property type="entry name" value="Quinoprotein_ADH-like_sf"/>
</dbReference>
<dbReference type="EMBL" id="ASPP01037255">
    <property type="protein sequence ID" value="ETO01851.1"/>
    <property type="molecule type" value="Genomic_DNA"/>
</dbReference>
<comment type="caution">
    <text evidence="3">The sequence shown here is derived from an EMBL/GenBank/DDBJ whole genome shotgun (WGS) entry which is preliminary data.</text>
</comment>
<keyword evidence="2" id="KW-0472">Membrane</keyword>
<dbReference type="SUPFAM" id="SSF50998">
    <property type="entry name" value="Quinoprotein alcohol dehydrogenase-like"/>
    <property type="match status" value="1"/>
</dbReference>